<protein>
    <submittedName>
        <fullName evidence="1">Uncharacterized protein</fullName>
    </submittedName>
</protein>
<accession>A0A9W9H5D0</accession>
<dbReference type="RefSeq" id="XP_056523629.1">
    <property type="nucleotide sequence ID" value="XM_056664572.1"/>
</dbReference>
<comment type="caution">
    <text evidence="1">The sequence shown here is derived from an EMBL/GenBank/DDBJ whole genome shotgun (WGS) entry which is preliminary data.</text>
</comment>
<dbReference type="Proteomes" id="UP001149079">
    <property type="component" value="Unassembled WGS sequence"/>
</dbReference>
<reference evidence="1" key="2">
    <citation type="journal article" date="2023" name="IMA Fungus">
        <title>Comparative genomic study of the Penicillium genus elucidates a diverse pangenome and 15 lateral gene transfer events.</title>
        <authorList>
            <person name="Petersen C."/>
            <person name="Sorensen T."/>
            <person name="Nielsen M.R."/>
            <person name="Sondergaard T.E."/>
            <person name="Sorensen J.L."/>
            <person name="Fitzpatrick D.A."/>
            <person name="Frisvad J.C."/>
            <person name="Nielsen K.L."/>
        </authorList>
    </citation>
    <scope>NUCLEOTIDE SEQUENCE</scope>
    <source>
        <strain evidence="1">IBT 22155</strain>
    </source>
</reference>
<reference evidence="1" key="1">
    <citation type="submission" date="2022-11" db="EMBL/GenBank/DDBJ databases">
        <authorList>
            <person name="Petersen C."/>
        </authorList>
    </citation>
    <scope>NUCLEOTIDE SEQUENCE</scope>
    <source>
        <strain evidence="1">IBT 22155</strain>
    </source>
</reference>
<gene>
    <name evidence="1" type="ORF">N7515_003828</name>
</gene>
<keyword evidence="2" id="KW-1185">Reference proteome</keyword>
<evidence type="ECO:0000313" key="1">
    <source>
        <dbReference type="EMBL" id="KAJ5138980.1"/>
    </source>
</evidence>
<dbReference type="OrthoDB" id="4368593at2759"/>
<organism evidence="1 2">
    <name type="scientific">Penicillium bovifimosum</name>
    <dbReference type="NCBI Taxonomy" id="126998"/>
    <lineage>
        <taxon>Eukaryota</taxon>
        <taxon>Fungi</taxon>
        <taxon>Dikarya</taxon>
        <taxon>Ascomycota</taxon>
        <taxon>Pezizomycotina</taxon>
        <taxon>Eurotiomycetes</taxon>
        <taxon>Eurotiomycetidae</taxon>
        <taxon>Eurotiales</taxon>
        <taxon>Aspergillaceae</taxon>
        <taxon>Penicillium</taxon>
    </lineage>
</organism>
<dbReference type="GeneID" id="81403742"/>
<sequence>MMIMIRRWSSPMLRENQVHPLKLGSDVPKKTRNHFDNMSELAREARAVLASMENDRFGARYPR</sequence>
<evidence type="ECO:0000313" key="2">
    <source>
        <dbReference type="Proteomes" id="UP001149079"/>
    </source>
</evidence>
<proteinExistence type="predicted"/>
<dbReference type="EMBL" id="JAPQKL010000003">
    <property type="protein sequence ID" value="KAJ5138980.1"/>
    <property type="molecule type" value="Genomic_DNA"/>
</dbReference>
<dbReference type="AlphaFoldDB" id="A0A9W9H5D0"/>
<name>A0A9W9H5D0_9EURO</name>